<name>A0A0K2ZX16_9XANT</name>
<dbReference type="PANTHER" id="PTHR36922">
    <property type="entry name" value="BLL2446 PROTEIN"/>
    <property type="match status" value="1"/>
</dbReference>
<proteinExistence type="predicted"/>
<dbReference type="Proteomes" id="UP000045978">
    <property type="component" value="Unassembled WGS sequence"/>
</dbReference>
<evidence type="ECO:0000313" key="2">
    <source>
        <dbReference type="Proteomes" id="UP000045978"/>
    </source>
</evidence>
<dbReference type="Pfam" id="PF09351">
    <property type="entry name" value="DUF1993"/>
    <property type="match status" value="1"/>
</dbReference>
<reference evidence="1 2" key="1">
    <citation type="submission" date="2015-07" db="EMBL/GenBank/DDBJ databases">
        <authorList>
            <person name="Noorani M."/>
        </authorList>
    </citation>
    <scope>NUCLEOTIDE SEQUENCE [LARGE SCALE GENOMIC DNA]</scope>
    <source>
        <strain evidence="1">LMG730</strain>
    </source>
</reference>
<sequence>MPMPNPAPFFLKEPLMSVSMYRLSVPVLLRGLGVLQRYVDLAERHAQDKGLDPQTLVDARLAPDMFGFAAQIQRASDTAKNTIGRLSDIVPPKMADDETTLAQLRERIAATQRFLHSVDASALDGAQDRAVSLSAGKLKADFNGSDYLLTFALPNFFFHVATAHAILRQQGVAVGKLDYLGPFDTKETAAA</sequence>
<dbReference type="SUPFAM" id="SSF109854">
    <property type="entry name" value="DinB/YfiT-like putative metalloenzymes"/>
    <property type="match status" value="1"/>
</dbReference>
<dbReference type="Gene3D" id="1.20.120.450">
    <property type="entry name" value="dinb family like domain"/>
    <property type="match status" value="1"/>
</dbReference>
<dbReference type="PANTHER" id="PTHR36922:SF1">
    <property type="entry name" value="DUF1993 DOMAIN-CONTAINING PROTEIN"/>
    <property type="match status" value="1"/>
</dbReference>
<evidence type="ECO:0008006" key="3">
    <source>
        <dbReference type="Google" id="ProtNLM"/>
    </source>
</evidence>
<dbReference type="EMBL" id="CXOJ01000064">
    <property type="protein sequence ID" value="CTP90203.1"/>
    <property type="molecule type" value="Genomic_DNA"/>
</dbReference>
<evidence type="ECO:0000313" key="1">
    <source>
        <dbReference type="EMBL" id="CTP90203.1"/>
    </source>
</evidence>
<dbReference type="InterPro" id="IPR034660">
    <property type="entry name" value="DinB/YfiT-like"/>
</dbReference>
<accession>A0A0K2ZX16</accession>
<protein>
    <recommendedName>
        <fullName evidence="3">DUF1993 domain-containing protein</fullName>
    </recommendedName>
</protein>
<gene>
    <name evidence="1" type="ORF">XTPLMG730_2735</name>
</gene>
<dbReference type="AlphaFoldDB" id="A0A0K2ZX16"/>
<dbReference type="InterPro" id="IPR018531">
    <property type="entry name" value="DUF1993"/>
</dbReference>
<organism evidence="1 2">
    <name type="scientific">Xanthomonas graminis pv. phlei</name>
    <dbReference type="NCBI Taxonomy" id="487906"/>
    <lineage>
        <taxon>Bacteria</taxon>
        <taxon>Pseudomonadati</taxon>
        <taxon>Pseudomonadota</taxon>
        <taxon>Gammaproteobacteria</taxon>
        <taxon>Lysobacterales</taxon>
        <taxon>Lysobacteraceae</taxon>
        <taxon>Xanthomonas</taxon>
        <taxon>Xanthomonas translucens group</taxon>
        <taxon>Xanthomonas graminis</taxon>
    </lineage>
</organism>